<protein>
    <submittedName>
        <fullName evidence="2">Uncharacterized protein</fullName>
    </submittedName>
</protein>
<proteinExistence type="predicted"/>
<dbReference type="Proteomes" id="UP000428330">
    <property type="component" value="Chromosome"/>
</dbReference>
<sequence length="316" mass="34027">MSDPVTNVEIEDVLSSIRRLVSADDRAQKDAPQEAADDGDAPASEDKTPPADALVLTPALRVSATKSASAEEAGQADEAAAAQPENHAEAEPEADTWQDDTPEQAEDGSDALEGTAEPDDGSPQPDEWSDDEDTGAAPEPEPEEETAADAPQDHDDHWQDDERRENAVDALSERAAGFEEAVAAREDDWEPDGDAPGDDNAAEPTQPFTWQDEIEDAEIVSPNEGLEPYVAEEDDFAPEALAPDPGPEPAKDNAFAGAEDPLGDDEAVLDEEALRDLVTEIVRQELQGSLGERITRNVRKLVRREIHRALATKELE</sequence>
<keyword evidence="3" id="KW-1185">Reference proteome</keyword>
<organism evidence="2 3">
    <name type="scientific">Roseovarius faecimaris</name>
    <dbReference type="NCBI Taxonomy" id="2494550"/>
    <lineage>
        <taxon>Bacteria</taxon>
        <taxon>Pseudomonadati</taxon>
        <taxon>Pseudomonadota</taxon>
        <taxon>Alphaproteobacteria</taxon>
        <taxon>Rhodobacterales</taxon>
        <taxon>Roseobacteraceae</taxon>
        <taxon>Roseovarius</taxon>
    </lineage>
</organism>
<feature type="compositionally biased region" description="Acidic residues" evidence="1">
    <location>
        <begin position="187"/>
        <end position="201"/>
    </location>
</feature>
<feature type="compositionally biased region" description="Basic and acidic residues" evidence="1">
    <location>
        <begin position="151"/>
        <end position="167"/>
    </location>
</feature>
<feature type="compositionally biased region" description="Acidic residues" evidence="1">
    <location>
        <begin position="91"/>
        <end position="120"/>
    </location>
</feature>
<feature type="compositionally biased region" description="Acidic residues" evidence="1">
    <location>
        <begin position="127"/>
        <end position="147"/>
    </location>
</feature>
<evidence type="ECO:0000256" key="1">
    <source>
        <dbReference type="SAM" id="MobiDB-lite"/>
    </source>
</evidence>
<evidence type="ECO:0000313" key="3">
    <source>
        <dbReference type="Proteomes" id="UP000428330"/>
    </source>
</evidence>
<dbReference type="KEGG" id="rom:EI983_13335"/>
<dbReference type="EMBL" id="CP034348">
    <property type="protein sequence ID" value="QGX99196.1"/>
    <property type="molecule type" value="Genomic_DNA"/>
</dbReference>
<dbReference type="AlphaFoldDB" id="A0A6I6IUX5"/>
<feature type="region of interest" description="Disordered" evidence="1">
    <location>
        <begin position="22"/>
        <end position="262"/>
    </location>
</feature>
<evidence type="ECO:0000313" key="2">
    <source>
        <dbReference type="EMBL" id="QGX99196.1"/>
    </source>
</evidence>
<feature type="compositionally biased region" description="Basic and acidic residues" evidence="1">
    <location>
        <begin position="22"/>
        <end position="32"/>
    </location>
</feature>
<reference evidence="3" key="1">
    <citation type="submission" date="2018-12" db="EMBL/GenBank/DDBJ databases">
        <title>Complete genome sequence of Roseovarius sp. MME-070.</title>
        <authorList>
            <person name="Nam Y.-D."/>
            <person name="Kang J."/>
            <person name="Chung W.-H."/>
            <person name="Park Y.S."/>
        </authorList>
    </citation>
    <scope>NUCLEOTIDE SEQUENCE [LARGE SCALE GENOMIC DNA]</scope>
    <source>
        <strain evidence="3">MME-070</strain>
    </source>
</reference>
<accession>A0A6I6IUX5</accession>
<name>A0A6I6IUX5_9RHOB</name>
<dbReference type="RefSeq" id="WP_157707878.1">
    <property type="nucleotide sequence ID" value="NZ_CP034348.1"/>
</dbReference>
<dbReference type="OrthoDB" id="7875768at2"/>
<gene>
    <name evidence="2" type="ORF">EI983_13335</name>
</gene>
<feature type="compositionally biased region" description="Low complexity" evidence="1">
    <location>
        <begin position="67"/>
        <end position="85"/>
    </location>
</feature>